<accession>A0A402A7T2</accession>
<dbReference type="OrthoDB" id="172826at2"/>
<dbReference type="Proteomes" id="UP000287352">
    <property type="component" value="Unassembled WGS sequence"/>
</dbReference>
<keyword evidence="2" id="KW-1185">Reference proteome</keyword>
<organism evidence="1 2">
    <name type="scientific">Tengunoibacter tsumagoiensis</name>
    <dbReference type="NCBI Taxonomy" id="2014871"/>
    <lineage>
        <taxon>Bacteria</taxon>
        <taxon>Bacillati</taxon>
        <taxon>Chloroflexota</taxon>
        <taxon>Ktedonobacteria</taxon>
        <taxon>Ktedonobacterales</taxon>
        <taxon>Dictyobacteraceae</taxon>
        <taxon>Tengunoibacter</taxon>
    </lineage>
</organism>
<reference evidence="2" key="1">
    <citation type="submission" date="2018-12" db="EMBL/GenBank/DDBJ databases">
        <title>Tengunoibacter tsumagoiensis gen. nov., sp. nov., Dictyobacter kobayashii sp. nov., D. alpinus sp. nov., and D. joshuensis sp. nov. and description of Dictyobacteraceae fam. nov. within the order Ktedonobacterales isolated from Tengu-no-mugimeshi.</title>
        <authorList>
            <person name="Wang C.M."/>
            <person name="Zheng Y."/>
            <person name="Sakai Y."/>
            <person name="Toyoda A."/>
            <person name="Minakuchi Y."/>
            <person name="Abe K."/>
            <person name="Yokota A."/>
            <person name="Yabe S."/>
        </authorList>
    </citation>
    <scope>NUCLEOTIDE SEQUENCE [LARGE SCALE GENOMIC DNA]</scope>
    <source>
        <strain evidence="2">Uno3</strain>
    </source>
</reference>
<evidence type="ECO:0000313" key="2">
    <source>
        <dbReference type="Proteomes" id="UP000287352"/>
    </source>
</evidence>
<dbReference type="EMBL" id="BIFR01000002">
    <property type="protein sequence ID" value="GCE15041.1"/>
    <property type="molecule type" value="Genomic_DNA"/>
</dbReference>
<comment type="caution">
    <text evidence="1">The sequence shown here is derived from an EMBL/GenBank/DDBJ whole genome shotgun (WGS) entry which is preliminary data.</text>
</comment>
<dbReference type="AlphaFoldDB" id="A0A402A7T2"/>
<protein>
    <submittedName>
        <fullName evidence="1">Uncharacterized protein</fullName>
    </submittedName>
</protein>
<evidence type="ECO:0000313" key="1">
    <source>
        <dbReference type="EMBL" id="GCE15041.1"/>
    </source>
</evidence>
<proteinExistence type="predicted"/>
<sequence length="111" mass="13042">MTCKRKFTTVFLLYPIFNGITIRERMHFVPASEIQRMRERLEQEAQGARNGLYGFSVVSSHEAITARMERMYDYLKGLQQAGKHDEVRAFLMNDRLWTEKELFDGSDTRSS</sequence>
<gene>
    <name evidence="1" type="ORF">KTT_49000</name>
</gene>
<name>A0A402A7T2_9CHLR</name>